<feature type="binding site" evidence="6">
    <location>
        <position position="159"/>
    </location>
    <ligand>
        <name>substrate</name>
    </ligand>
</feature>
<feature type="binding site" evidence="6">
    <location>
        <position position="190"/>
    </location>
    <ligand>
        <name>substrate</name>
    </ligand>
</feature>
<dbReference type="PANTHER" id="PTHR12544">
    <property type="entry name" value="GLUTAMINASE"/>
    <property type="match status" value="1"/>
</dbReference>
<comment type="subunit">
    <text evidence="2 6">Homotetramer.</text>
</comment>
<feature type="binding site" evidence="6">
    <location>
        <position position="63"/>
    </location>
    <ligand>
        <name>substrate</name>
    </ligand>
</feature>
<dbReference type="PANTHER" id="PTHR12544:SF29">
    <property type="entry name" value="GLUTAMINASE"/>
    <property type="match status" value="1"/>
</dbReference>
<evidence type="ECO:0000313" key="7">
    <source>
        <dbReference type="EMBL" id="MBL0848992.1"/>
    </source>
</evidence>
<accession>A0A937AJT4</accession>
<dbReference type="InterPro" id="IPR015868">
    <property type="entry name" value="Glutaminase"/>
</dbReference>
<dbReference type="GO" id="GO:0004359">
    <property type="term" value="F:glutaminase activity"/>
    <property type="evidence" value="ECO:0007669"/>
    <property type="project" value="UniProtKB-UniRule"/>
</dbReference>
<dbReference type="HAMAP" id="MF_00313">
    <property type="entry name" value="Glutaminase"/>
    <property type="match status" value="1"/>
</dbReference>
<evidence type="ECO:0000256" key="2">
    <source>
        <dbReference type="ARBA" id="ARBA00011881"/>
    </source>
</evidence>
<comment type="catalytic activity">
    <reaction evidence="5 6">
        <text>L-glutamine + H2O = L-glutamate + NH4(+)</text>
        <dbReference type="Rhea" id="RHEA:15889"/>
        <dbReference type="ChEBI" id="CHEBI:15377"/>
        <dbReference type="ChEBI" id="CHEBI:28938"/>
        <dbReference type="ChEBI" id="CHEBI:29985"/>
        <dbReference type="ChEBI" id="CHEBI:58359"/>
        <dbReference type="EC" id="3.5.1.2"/>
    </reaction>
</comment>
<evidence type="ECO:0000256" key="1">
    <source>
        <dbReference type="ARBA" id="ARBA00011076"/>
    </source>
</evidence>
<feature type="binding site" evidence="6">
    <location>
        <position position="242"/>
    </location>
    <ligand>
        <name>substrate</name>
    </ligand>
</feature>
<dbReference type="Proteomes" id="UP000736856">
    <property type="component" value="Unassembled WGS sequence"/>
</dbReference>
<sequence length="307" mass="33374">MDLQEIINGIYSDIKPHIGQGRVVDYIPELGQVPSNQFGISLALPDGSVFSAGDADVFFSVQSISKVFLLTVTLKKVDEDIWKRINREPFACSFDSIGQLEKGNGVPCNPFVNAGAIVMTDVILEGSSVEHEIENFLNFVRDLANDTSIHINSSVANSEISTGYANIAFANFMRSQGNLKHDVEDVLQVYCHHCALTMNCFQLARSGLYLACRGYNPLTNKKVISEQQTRCLNAIMLTCGYYENSGDFAYRIGFPGKSGVGGGVLAIVPQKASIAVWSPGLTDSGNSLLGIQALELLSARTGWSIFE</sequence>
<dbReference type="EC" id="3.5.1.2" evidence="3 6"/>
<dbReference type="Pfam" id="PF04960">
    <property type="entry name" value="Glutaminase"/>
    <property type="match status" value="1"/>
</dbReference>
<dbReference type="GO" id="GO:0006543">
    <property type="term" value="P:L-glutamine catabolic process"/>
    <property type="evidence" value="ECO:0007669"/>
    <property type="project" value="TreeGrafter"/>
</dbReference>
<comment type="caution">
    <text evidence="7">The sequence shown here is derived from an EMBL/GenBank/DDBJ whole genome shotgun (WGS) entry which is preliminary data.</text>
</comment>
<keyword evidence="6" id="KW-0007">Acetylation</keyword>
<evidence type="ECO:0000256" key="6">
    <source>
        <dbReference type="HAMAP-Rule" id="MF_00313"/>
    </source>
</evidence>
<dbReference type="FunFam" id="3.40.710.10:FF:000005">
    <property type="entry name" value="Glutaminase"/>
    <property type="match status" value="1"/>
</dbReference>
<dbReference type="GO" id="GO:0006537">
    <property type="term" value="P:glutamate biosynthetic process"/>
    <property type="evidence" value="ECO:0007669"/>
    <property type="project" value="TreeGrafter"/>
</dbReference>
<dbReference type="NCBIfam" id="TIGR03814">
    <property type="entry name" value="Gln_ase"/>
    <property type="match status" value="1"/>
</dbReference>
<evidence type="ECO:0000256" key="4">
    <source>
        <dbReference type="ARBA" id="ARBA00022801"/>
    </source>
</evidence>
<feature type="binding site" evidence="6">
    <location>
        <position position="166"/>
    </location>
    <ligand>
        <name>substrate</name>
    </ligand>
</feature>
<evidence type="ECO:0000256" key="5">
    <source>
        <dbReference type="ARBA" id="ARBA00049534"/>
    </source>
</evidence>
<organism evidence="7 8">
    <name type="scientific">Candidatus Liberibacter ctenarytainae</name>
    <dbReference type="NCBI Taxonomy" id="2020335"/>
    <lineage>
        <taxon>Bacteria</taxon>
        <taxon>Pseudomonadati</taxon>
        <taxon>Pseudomonadota</taxon>
        <taxon>Alphaproteobacteria</taxon>
        <taxon>Hyphomicrobiales</taxon>
        <taxon>Rhizobiaceae</taxon>
        <taxon>Liberibacter</taxon>
    </lineage>
</organism>
<feature type="binding site" evidence="6">
    <location>
        <position position="113"/>
    </location>
    <ligand>
        <name>substrate</name>
    </ligand>
</feature>
<comment type="similarity">
    <text evidence="1 6">Belongs to the glutaminase family.</text>
</comment>
<protein>
    <recommendedName>
        <fullName evidence="3 6">Glutaminase</fullName>
        <ecNumber evidence="3 6">3.5.1.2</ecNumber>
    </recommendedName>
</protein>
<feature type="binding site" evidence="6">
    <location>
        <position position="260"/>
    </location>
    <ligand>
        <name>substrate</name>
    </ligand>
</feature>
<dbReference type="InterPro" id="IPR012338">
    <property type="entry name" value="Beta-lactam/transpept-like"/>
</dbReference>
<proteinExistence type="inferred from homology"/>
<name>A0A937AJT4_9HYPH</name>
<evidence type="ECO:0000256" key="3">
    <source>
        <dbReference type="ARBA" id="ARBA00012918"/>
    </source>
</evidence>
<reference evidence="7" key="1">
    <citation type="submission" date="2019-02" db="EMBL/GenBank/DDBJ databases">
        <title>A novel Candidatus Liberibacter species associated with the New Zealand native fuchsia psyllid, Ctenarytaina fuchsiae.</title>
        <authorList>
            <person name="Thompson S.M."/>
            <person name="Jorgensen N."/>
            <person name="David C."/>
            <person name="Bulman S.R."/>
            <person name="Smith G.R."/>
        </authorList>
    </citation>
    <scope>NUCLEOTIDE SEQUENCE</scope>
    <source>
        <strain evidence="7">Oxford</strain>
    </source>
</reference>
<dbReference type="Gene3D" id="3.40.710.10">
    <property type="entry name" value="DD-peptidase/beta-lactamase superfamily"/>
    <property type="match status" value="1"/>
</dbReference>
<dbReference type="AlphaFoldDB" id="A0A937AJT4"/>
<gene>
    <name evidence="6" type="primary">glsA</name>
    <name evidence="7" type="ORF">EU981_02740</name>
</gene>
<keyword evidence="4 6" id="KW-0378">Hydrolase</keyword>
<dbReference type="SUPFAM" id="SSF56601">
    <property type="entry name" value="beta-lactamase/transpeptidase-like"/>
    <property type="match status" value="1"/>
</dbReference>
<dbReference type="EMBL" id="SEOL01000004">
    <property type="protein sequence ID" value="MBL0848992.1"/>
    <property type="molecule type" value="Genomic_DNA"/>
</dbReference>
<dbReference type="NCBIfam" id="NF002133">
    <property type="entry name" value="PRK00971.1-2"/>
    <property type="match status" value="1"/>
</dbReference>
<evidence type="ECO:0000313" key="8">
    <source>
        <dbReference type="Proteomes" id="UP000736856"/>
    </source>
</evidence>